<reference evidence="7 8" key="1">
    <citation type="submission" date="2019-11" db="EMBL/GenBank/DDBJ databases">
        <title>Comparative genomics of hydrocarbon-degrading Desulfosarcina strains.</title>
        <authorList>
            <person name="Watanabe M."/>
            <person name="Kojima H."/>
            <person name="Fukui M."/>
        </authorList>
    </citation>
    <scope>NUCLEOTIDE SEQUENCE [LARGE SCALE GENOMIC DNA]</scope>
    <source>
        <strain evidence="7 8">PP31</strain>
    </source>
</reference>
<dbReference type="AlphaFoldDB" id="A0A5K7ZKH5"/>
<dbReference type="InterPro" id="IPR035952">
    <property type="entry name" value="Rhomboid-like_sf"/>
</dbReference>
<evidence type="ECO:0000256" key="1">
    <source>
        <dbReference type="ARBA" id="ARBA00004141"/>
    </source>
</evidence>
<sequence>MHPQGFRRPIGFGSTLTSTGKIMLIVYAAVYILELIGEQWLGLQLYGLLALSPPKSGLFHYWQLITHPVIHPPGSPIGFLIDCLVFYFFAGTVEAALGTRRFLRLYILAAVGAAVAGLIFGALTPPGIPFAGMMPSLLALIVVFGLLNPEATVLFMFVLPIKAKYISYGTVIVTALTFLARTNVHGAYHLGGIALAWLYFRSPTQWLDADWWRWKYFEYTQKKRRSRFTVIDGGNEDKDNKPTIH</sequence>
<evidence type="ECO:0000259" key="6">
    <source>
        <dbReference type="Pfam" id="PF01694"/>
    </source>
</evidence>
<organism evidence="7 8">
    <name type="scientific">Desulfosarcina widdelii</name>
    <dbReference type="NCBI Taxonomy" id="947919"/>
    <lineage>
        <taxon>Bacteria</taxon>
        <taxon>Pseudomonadati</taxon>
        <taxon>Thermodesulfobacteriota</taxon>
        <taxon>Desulfobacteria</taxon>
        <taxon>Desulfobacterales</taxon>
        <taxon>Desulfosarcinaceae</taxon>
        <taxon>Desulfosarcina</taxon>
    </lineage>
</organism>
<protein>
    <recommendedName>
        <fullName evidence="6">Peptidase S54 rhomboid domain-containing protein</fullName>
    </recommendedName>
</protein>
<feature type="transmembrane region" description="Helical" evidence="5">
    <location>
        <begin position="77"/>
        <end position="98"/>
    </location>
</feature>
<proteinExistence type="predicted"/>
<evidence type="ECO:0000256" key="3">
    <source>
        <dbReference type="ARBA" id="ARBA00022989"/>
    </source>
</evidence>
<feature type="transmembrane region" description="Helical" evidence="5">
    <location>
        <begin position="105"/>
        <end position="124"/>
    </location>
</feature>
<dbReference type="PANTHER" id="PTHR43066">
    <property type="entry name" value="RHOMBOID-RELATED PROTEIN"/>
    <property type="match status" value="1"/>
</dbReference>
<dbReference type="GO" id="GO:0004252">
    <property type="term" value="F:serine-type endopeptidase activity"/>
    <property type="evidence" value="ECO:0007669"/>
    <property type="project" value="InterPro"/>
</dbReference>
<evidence type="ECO:0000313" key="8">
    <source>
        <dbReference type="Proteomes" id="UP000427769"/>
    </source>
</evidence>
<evidence type="ECO:0000256" key="5">
    <source>
        <dbReference type="SAM" id="Phobius"/>
    </source>
</evidence>
<keyword evidence="4 5" id="KW-0472">Membrane</keyword>
<dbReference type="EMBL" id="AP021875">
    <property type="protein sequence ID" value="BBO78754.1"/>
    <property type="molecule type" value="Genomic_DNA"/>
</dbReference>
<evidence type="ECO:0000313" key="7">
    <source>
        <dbReference type="EMBL" id="BBO78754.1"/>
    </source>
</evidence>
<keyword evidence="3 5" id="KW-1133">Transmembrane helix</keyword>
<feature type="domain" description="Peptidase S54 rhomboid" evidence="6">
    <location>
        <begin position="60"/>
        <end position="199"/>
    </location>
</feature>
<keyword evidence="8" id="KW-1185">Reference proteome</keyword>
<dbReference type="SUPFAM" id="SSF144091">
    <property type="entry name" value="Rhomboid-like"/>
    <property type="match status" value="1"/>
</dbReference>
<dbReference type="RefSeq" id="WP_170302534.1">
    <property type="nucleotide sequence ID" value="NZ_AP021875.1"/>
</dbReference>
<name>A0A5K7ZKH5_9BACT</name>
<dbReference type="GO" id="GO:0016020">
    <property type="term" value="C:membrane"/>
    <property type="evidence" value="ECO:0007669"/>
    <property type="project" value="UniProtKB-SubCell"/>
</dbReference>
<dbReference type="KEGG" id="dwd:DSCW_61710"/>
<dbReference type="PANTHER" id="PTHR43066:SF11">
    <property type="entry name" value="PEPTIDASE S54 RHOMBOID DOMAIN-CONTAINING PROTEIN"/>
    <property type="match status" value="1"/>
</dbReference>
<dbReference type="Proteomes" id="UP000427769">
    <property type="component" value="Chromosome"/>
</dbReference>
<feature type="transmembrane region" description="Helical" evidence="5">
    <location>
        <begin position="12"/>
        <end position="33"/>
    </location>
</feature>
<gene>
    <name evidence="7" type="ORF">DSCW_61710</name>
</gene>
<dbReference type="Pfam" id="PF01694">
    <property type="entry name" value="Rhomboid"/>
    <property type="match status" value="1"/>
</dbReference>
<evidence type="ECO:0000256" key="2">
    <source>
        <dbReference type="ARBA" id="ARBA00022692"/>
    </source>
</evidence>
<accession>A0A5K7ZKH5</accession>
<evidence type="ECO:0000256" key="4">
    <source>
        <dbReference type="ARBA" id="ARBA00023136"/>
    </source>
</evidence>
<comment type="subcellular location">
    <subcellularLocation>
        <location evidence="1">Membrane</location>
        <topology evidence="1">Multi-pass membrane protein</topology>
    </subcellularLocation>
</comment>
<keyword evidence="2 5" id="KW-0812">Transmembrane</keyword>
<feature type="transmembrane region" description="Helical" evidence="5">
    <location>
        <begin position="136"/>
        <end position="159"/>
    </location>
</feature>
<dbReference type="Gene3D" id="1.20.1540.10">
    <property type="entry name" value="Rhomboid-like"/>
    <property type="match status" value="1"/>
</dbReference>
<dbReference type="InterPro" id="IPR022764">
    <property type="entry name" value="Peptidase_S54_rhomboid_dom"/>
</dbReference>